<reference evidence="2" key="1">
    <citation type="journal article" date="2013" name="Environ. Microbiol.">
        <title>Seasonally variable intestinal metagenomes of the red palm weevil (Rhynchophorus ferrugineus).</title>
        <authorList>
            <person name="Jia S."/>
            <person name="Zhang X."/>
            <person name="Zhang G."/>
            <person name="Yin A."/>
            <person name="Zhang S."/>
            <person name="Li F."/>
            <person name="Wang L."/>
            <person name="Zhao D."/>
            <person name="Yun Q."/>
            <person name="Tala"/>
            <person name="Wang J."/>
            <person name="Sun G."/>
            <person name="Baabdullah M."/>
            <person name="Yu X."/>
            <person name="Hu S."/>
            <person name="Al-Mssallem I.S."/>
            <person name="Yu J."/>
        </authorList>
    </citation>
    <scope>NUCLEOTIDE SEQUENCE</scope>
</reference>
<organism evidence="2">
    <name type="scientific">uncultured Brachyspira sp</name>
    <dbReference type="NCBI Taxonomy" id="221953"/>
    <lineage>
        <taxon>Bacteria</taxon>
        <taxon>Pseudomonadati</taxon>
        <taxon>Spirochaetota</taxon>
        <taxon>Spirochaetia</taxon>
        <taxon>Brachyspirales</taxon>
        <taxon>Brachyspiraceae</taxon>
        <taxon>Brachyspira</taxon>
        <taxon>environmental samples</taxon>
    </lineage>
</organism>
<dbReference type="Gene3D" id="2.60.120.560">
    <property type="entry name" value="Exo-inulinase, domain 1"/>
    <property type="match status" value="1"/>
</dbReference>
<dbReference type="EMBL" id="KF123425">
    <property type="protein sequence ID" value="AIA90728.1"/>
    <property type="molecule type" value="Genomic_DNA"/>
</dbReference>
<dbReference type="InterPro" id="IPR013189">
    <property type="entry name" value="Glyco_hydro_32_C"/>
</dbReference>
<sequence length="141" mass="15825">YPPVELEALRMRENQINPLAGSLFPDHRADILFSGITDTSDFQIDLDEACHISYSDNALSLSFSDLRVGAGRNVCKAHIAALHDLRLLIDSSSIEIFANKGKSVLTSRWFPRSKTFLVRCCIHCESAAAWTMDDVLYLTYE</sequence>
<feature type="non-terminal residue" evidence="2">
    <location>
        <position position="1"/>
    </location>
</feature>
<evidence type="ECO:0000313" key="2">
    <source>
        <dbReference type="EMBL" id="AIA90728.1"/>
    </source>
</evidence>
<name>A0A060C219_9SPIR</name>
<evidence type="ECO:0000259" key="1">
    <source>
        <dbReference type="Pfam" id="PF08244"/>
    </source>
</evidence>
<dbReference type="AlphaFoldDB" id="A0A060C219"/>
<protein>
    <submittedName>
        <fullName evidence="2">CAZy families GH32 protein</fullName>
    </submittedName>
</protein>
<dbReference type="InterPro" id="IPR013320">
    <property type="entry name" value="ConA-like_dom_sf"/>
</dbReference>
<dbReference type="SUPFAM" id="SSF49899">
    <property type="entry name" value="Concanavalin A-like lectins/glucanases"/>
    <property type="match status" value="1"/>
</dbReference>
<accession>A0A060C219</accession>
<proteinExistence type="predicted"/>
<dbReference type="Pfam" id="PF08244">
    <property type="entry name" value="Glyco_hydro_32C"/>
    <property type="match status" value="1"/>
</dbReference>
<feature type="domain" description="Glycosyl hydrolase family 32 C-terminal" evidence="1">
    <location>
        <begin position="77"/>
        <end position="113"/>
    </location>
</feature>